<organism evidence="1 2">
    <name type="scientific">Steinernema carpocapsae</name>
    <name type="common">Entomopathogenic nematode</name>
    <dbReference type="NCBI Taxonomy" id="34508"/>
    <lineage>
        <taxon>Eukaryota</taxon>
        <taxon>Metazoa</taxon>
        <taxon>Ecdysozoa</taxon>
        <taxon>Nematoda</taxon>
        <taxon>Chromadorea</taxon>
        <taxon>Rhabditida</taxon>
        <taxon>Tylenchina</taxon>
        <taxon>Panagrolaimomorpha</taxon>
        <taxon>Strongyloidoidea</taxon>
        <taxon>Steinernematidae</taxon>
        <taxon>Steinernema</taxon>
    </lineage>
</organism>
<evidence type="ECO:0000313" key="2">
    <source>
        <dbReference type="Proteomes" id="UP000298663"/>
    </source>
</evidence>
<accession>A0A4U8URX0</accession>
<protein>
    <submittedName>
        <fullName evidence="1">Uncharacterized protein</fullName>
    </submittedName>
</protein>
<evidence type="ECO:0000313" key="1">
    <source>
        <dbReference type="EMBL" id="TMS34428.1"/>
    </source>
</evidence>
<dbReference type="EMBL" id="AZBU02000001">
    <property type="protein sequence ID" value="TMS34428.1"/>
    <property type="molecule type" value="Genomic_DNA"/>
</dbReference>
<keyword evidence="2" id="KW-1185">Reference proteome</keyword>
<reference evidence="1 2" key="1">
    <citation type="journal article" date="2015" name="Genome Biol.">
        <title>Comparative genomics of Steinernema reveals deeply conserved gene regulatory networks.</title>
        <authorList>
            <person name="Dillman A.R."/>
            <person name="Macchietto M."/>
            <person name="Porter C.F."/>
            <person name="Rogers A."/>
            <person name="Williams B."/>
            <person name="Antoshechkin I."/>
            <person name="Lee M.M."/>
            <person name="Goodwin Z."/>
            <person name="Lu X."/>
            <person name="Lewis E.E."/>
            <person name="Goodrich-Blair H."/>
            <person name="Stock S.P."/>
            <person name="Adams B.J."/>
            <person name="Sternberg P.W."/>
            <person name="Mortazavi A."/>
        </authorList>
    </citation>
    <scope>NUCLEOTIDE SEQUENCE [LARGE SCALE GENOMIC DNA]</scope>
    <source>
        <strain evidence="1 2">ALL</strain>
    </source>
</reference>
<proteinExistence type="predicted"/>
<reference evidence="1 2" key="2">
    <citation type="journal article" date="2019" name="G3 (Bethesda)">
        <title>Hybrid Assembly of the Genome of the Entomopathogenic Nematode Steinernema carpocapsae Identifies the X-Chromosome.</title>
        <authorList>
            <person name="Serra L."/>
            <person name="Macchietto M."/>
            <person name="Macias-Munoz A."/>
            <person name="McGill C.J."/>
            <person name="Rodriguez I.M."/>
            <person name="Rodriguez B."/>
            <person name="Murad R."/>
            <person name="Mortazavi A."/>
        </authorList>
    </citation>
    <scope>NUCLEOTIDE SEQUENCE [LARGE SCALE GENOMIC DNA]</scope>
    <source>
        <strain evidence="1 2">ALL</strain>
    </source>
</reference>
<name>A0A4U8URX0_STECR</name>
<dbReference type="AlphaFoldDB" id="A0A4U8URX0"/>
<gene>
    <name evidence="1" type="ORF">L596_002025</name>
</gene>
<dbReference type="Proteomes" id="UP000298663">
    <property type="component" value="Unassembled WGS sequence"/>
</dbReference>
<comment type="caution">
    <text evidence="1">The sequence shown here is derived from an EMBL/GenBank/DDBJ whole genome shotgun (WGS) entry which is preliminary data.</text>
</comment>
<sequence length="223" mass="23567">MANLRASCCSASRFFLAYFRVCDIFCFFRSLRVVDVVVHSASDGMESNEATTSDQSNVHDKLPPKLEVIDEDRVLETSSSKVLSTSVTCESIKDAGGGGGSEIATSSQNIVSFSRGIFDSSASTGPTTAFGASTTTLGLASSAGSIAPAPPPPTTVPRNQLVVNGHGKTQLNSTPHFINGDSFRILTQRLGSSTDSSVQREIWQICTCGETDETATHAYVCLV</sequence>